<protein>
    <recommendedName>
        <fullName evidence="1">ATP-dependent Clp protease adapter protein ClpS</fullName>
    </recommendedName>
</protein>
<dbReference type="InterPro" id="IPR003769">
    <property type="entry name" value="ClpS_core"/>
</dbReference>
<organism evidence="3 4">
    <name type="scientific">Pseudokineococcus lusitanus</name>
    <dbReference type="NCBI Taxonomy" id="763993"/>
    <lineage>
        <taxon>Bacteria</taxon>
        <taxon>Bacillati</taxon>
        <taxon>Actinomycetota</taxon>
        <taxon>Actinomycetes</taxon>
        <taxon>Kineosporiales</taxon>
        <taxon>Kineosporiaceae</taxon>
        <taxon>Pseudokineococcus</taxon>
    </lineage>
</organism>
<evidence type="ECO:0000259" key="2">
    <source>
        <dbReference type="Pfam" id="PF02617"/>
    </source>
</evidence>
<comment type="subunit">
    <text evidence="1">Binds to the N-terminal domain of the chaperone ClpA.</text>
</comment>
<dbReference type="InterPro" id="IPR022935">
    <property type="entry name" value="ClpS"/>
</dbReference>
<comment type="caution">
    <text evidence="3">The sequence shown here is derived from an EMBL/GenBank/DDBJ whole genome shotgun (WGS) entry which is preliminary data.</text>
</comment>
<dbReference type="SUPFAM" id="SSF54736">
    <property type="entry name" value="ClpS-like"/>
    <property type="match status" value="1"/>
</dbReference>
<evidence type="ECO:0000256" key="1">
    <source>
        <dbReference type="HAMAP-Rule" id="MF_00302"/>
    </source>
</evidence>
<dbReference type="InParanoid" id="A0A3N1HUA1"/>
<sequence>MTTRGAGAAAATAGWVVTTAPVEAERPASAEAPATEQPWVTIVWNDPVNLMSYVTYVFQSYFGYPRARAEELMQDVHTKGRAVVSSGSLEEMERDVEALHGFGLWATFSHDS</sequence>
<gene>
    <name evidence="1" type="primary">clpS</name>
    <name evidence="3" type="ORF">EDC03_0607</name>
</gene>
<dbReference type="GO" id="GO:0008233">
    <property type="term" value="F:peptidase activity"/>
    <property type="evidence" value="ECO:0007669"/>
    <property type="project" value="UniProtKB-KW"/>
</dbReference>
<keyword evidence="4" id="KW-1185">Reference proteome</keyword>
<name>A0A3N1HUA1_9ACTN</name>
<dbReference type="GO" id="GO:0006508">
    <property type="term" value="P:proteolysis"/>
    <property type="evidence" value="ECO:0007669"/>
    <property type="project" value="UniProtKB-UniRule"/>
</dbReference>
<dbReference type="RefSeq" id="WP_123378656.1">
    <property type="nucleotide sequence ID" value="NZ_RJKN01000001.1"/>
</dbReference>
<proteinExistence type="inferred from homology"/>
<dbReference type="InterPro" id="IPR014719">
    <property type="entry name" value="Ribosomal_bL12_C/ClpS-like"/>
</dbReference>
<evidence type="ECO:0000313" key="4">
    <source>
        <dbReference type="Proteomes" id="UP000276232"/>
    </source>
</evidence>
<comment type="function">
    <text evidence="1">Involved in the modulation of the specificity of the ClpAP-mediated ATP-dependent protein degradation.</text>
</comment>
<accession>A0A3N1HUA1</accession>
<dbReference type="GO" id="GO:0030163">
    <property type="term" value="P:protein catabolic process"/>
    <property type="evidence" value="ECO:0007669"/>
    <property type="project" value="InterPro"/>
</dbReference>
<reference evidence="3 4" key="1">
    <citation type="journal article" date="2015" name="Stand. Genomic Sci.">
        <title>Genomic Encyclopedia of Bacterial and Archaeal Type Strains, Phase III: the genomes of soil and plant-associated and newly described type strains.</title>
        <authorList>
            <person name="Whitman W.B."/>
            <person name="Woyke T."/>
            <person name="Klenk H.P."/>
            <person name="Zhou Y."/>
            <person name="Lilburn T.G."/>
            <person name="Beck B.J."/>
            <person name="De Vos P."/>
            <person name="Vandamme P."/>
            <person name="Eisen J.A."/>
            <person name="Garrity G."/>
            <person name="Hugenholtz P."/>
            <person name="Kyrpides N.C."/>
        </authorList>
    </citation>
    <scope>NUCLEOTIDE SEQUENCE [LARGE SCALE GENOMIC DNA]</scope>
    <source>
        <strain evidence="3 4">CECT 7306</strain>
    </source>
</reference>
<dbReference type="HAMAP" id="MF_00302">
    <property type="entry name" value="ClpS"/>
    <property type="match status" value="1"/>
</dbReference>
<feature type="domain" description="Adaptor protein ClpS core" evidence="2">
    <location>
        <begin position="35"/>
        <end position="107"/>
    </location>
</feature>
<dbReference type="NCBIfam" id="NF000668">
    <property type="entry name" value="PRK00033.1-1"/>
    <property type="match status" value="1"/>
</dbReference>
<evidence type="ECO:0000313" key="3">
    <source>
        <dbReference type="EMBL" id="ROP45990.1"/>
    </source>
</evidence>
<comment type="similarity">
    <text evidence="1">Belongs to the ClpS family.</text>
</comment>
<dbReference type="Proteomes" id="UP000276232">
    <property type="component" value="Unassembled WGS sequence"/>
</dbReference>
<dbReference type="Pfam" id="PF02617">
    <property type="entry name" value="ClpS"/>
    <property type="match status" value="1"/>
</dbReference>
<keyword evidence="3" id="KW-0645">Protease</keyword>
<dbReference type="AlphaFoldDB" id="A0A3N1HUA1"/>
<keyword evidence="3" id="KW-0378">Hydrolase</keyword>
<dbReference type="Gene3D" id="3.30.1390.10">
    <property type="match status" value="1"/>
</dbReference>
<dbReference type="EMBL" id="RJKN01000001">
    <property type="protein sequence ID" value="ROP45990.1"/>
    <property type="molecule type" value="Genomic_DNA"/>
</dbReference>
<dbReference type="OrthoDB" id="162238at2"/>